<evidence type="ECO:0008006" key="4">
    <source>
        <dbReference type="Google" id="ProtNLM"/>
    </source>
</evidence>
<dbReference type="GeneID" id="63820052"/>
<accession>A0A165B1D3</accession>
<organism evidence="2 3">
    <name type="scientific">Laetiporus sulphureus 93-53</name>
    <dbReference type="NCBI Taxonomy" id="1314785"/>
    <lineage>
        <taxon>Eukaryota</taxon>
        <taxon>Fungi</taxon>
        <taxon>Dikarya</taxon>
        <taxon>Basidiomycota</taxon>
        <taxon>Agaricomycotina</taxon>
        <taxon>Agaricomycetes</taxon>
        <taxon>Polyporales</taxon>
        <taxon>Laetiporus</taxon>
    </lineage>
</organism>
<reference evidence="2 3" key="1">
    <citation type="journal article" date="2016" name="Mol. Biol. Evol.">
        <title>Comparative Genomics of Early-Diverging Mushroom-Forming Fungi Provides Insights into the Origins of Lignocellulose Decay Capabilities.</title>
        <authorList>
            <person name="Nagy L.G."/>
            <person name="Riley R."/>
            <person name="Tritt A."/>
            <person name="Adam C."/>
            <person name="Daum C."/>
            <person name="Floudas D."/>
            <person name="Sun H."/>
            <person name="Yadav J.S."/>
            <person name="Pangilinan J."/>
            <person name="Larsson K.H."/>
            <person name="Matsuura K."/>
            <person name="Barry K."/>
            <person name="Labutti K."/>
            <person name="Kuo R."/>
            <person name="Ohm R.A."/>
            <person name="Bhattacharya S.S."/>
            <person name="Shirouzu T."/>
            <person name="Yoshinaga Y."/>
            <person name="Martin F.M."/>
            <person name="Grigoriev I.V."/>
            <person name="Hibbett D.S."/>
        </authorList>
    </citation>
    <scope>NUCLEOTIDE SEQUENCE [LARGE SCALE GENOMIC DNA]</scope>
    <source>
        <strain evidence="2 3">93-53</strain>
    </source>
</reference>
<feature type="compositionally biased region" description="Low complexity" evidence="1">
    <location>
        <begin position="113"/>
        <end position="133"/>
    </location>
</feature>
<sequence length="271" mass="30538">MGRSSLIVLCYRSTSRQSLTTSVRPGQQTARYVSRTRDTPDSYAESEDESEATRTKQEESSEDEFFPTRLARVQKSRIRRYHPYRNASSSRTSRAPSPSLVSTRTASRPPSVASTRTASRPPSSAPPSRSVSPESYASRARNEQVSLDHQKLEALFQKFTTSQSTHCPVGCGFKQSSRRLGDMKRHIKTHSADARNMWVCRGVPVAQAKLFGIKAVKHIYTIDGMEMTGGCQKSFARRDSLDRHVRNKKIPCVGEVLLEDEEEPRKKKKNK</sequence>
<protein>
    <recommendedName>
        <fullName evidence="4">C2H2-type domain-containing protein</fullName>
    </recommendedName>
</protein>
<evidence type="ECO:0000256" key="1">
    <source>
        <dbReference type="SAM" id="MobiDB-lite"/>
    </source>
</evidence>
<dbReference type="OrthoDB" id="2746812at2759"/>
<dbReference type="RefSeq" id="XP_040757785.1">
    <property type="nucleotide sequence ID" value="XM_040903021.1"/>
</dbReference>
<keyword evidence="3" id="KW-1185">Reference proteome</keyword>
<dbReference type="InParanoid" id="A0A165B1D3"/>
<dbReference type="AlphaFoldDB" id="A0A165B1D3"/>
<proteinExistence type="predicted"/>
<name>A0A165B1D3_9APHY</name>
<feature type="compositionally biased region" description="Basic residues" evidence="1">
    <location>
        <begin position="72"/>
        <end position="83"/>
    </location>
</feature>
<dbReference type="EMBL" id="KV427699">
    <property type="protein sequence ID" value="KZT00045.1"/>
    <property type="molecule type" value="Genomic_DNA"/>
</dbReference>
<feature type="compositionally biased region" description="Low complexity" evidence="1">
    <location>
        <begin position="87"/>
        <end position="99"/>
    </location>
</feature>
<gene>
    <name evidence="2" type="ORF">LAESUDRAFT_576456</name>
</gene>
<evidence type="ECO:0000313" key="2">
    <source>
        <dbReference type="EMBL" id="KZT00045.1"/>
    </source>
</evidence>
<evidence type="ECO:0000313" key="3">
    <source>
        <dbReference type="Proteomes" id="UP000076871"/>
    </source>
</evidence>
<dbReference type="Proteomes" id="UP000076871">
    <property type="component" value="Unassembled WGS sequence"/>
</dbReference>
<feature type="region of interest" description="Disordered" evidence="1">
    <location>
        <begin position="15"/>
        <end position="144"/>
    </location>
</feature>
<dbReference type="STRING" id="1314785.A0A165B1D3"/>
<feature type="compositionally biased region" description="Polar residues" evidence="1">
    <location>
        <begin position="15"/>
        <end position="31"/>
    </location>
</feature>